<sequence>MAFRQASLLYEEECNNDKEFDDRCEAVASEINIYPEIRALLQHLSTHTHVGVVVVTSGLHRVWEKVLKRACLADRVKVIGGSRVADGFVVTPDVKGALVTRLQHVHKMYVWAFGDSPVDMEMLKGADQAIVVVGHEHTRSKSMDVSLRKAIDTGHLQARQVLLPPNVSLRLDTAALPLVQLTDQKLIASILSSPQHRVFHATDRAAAKLLMTPMRHADNAGPSLREAHCRYPIRHVQGNMVTGYQLLHEGKTLIVALMRGGEPMAFGVNEVFPRAMFLHAKNPNEIKEHHLEGIHNIFLVDSVVNTGRSILEFVDYIRKLNTTTCIVVVSGVVQAEAMSVTGPLRRVLANDTNISIVTLRLSENKFTGHGTTDTGHRLFNSTHLD</sequence>
<dbReference type="STRING" id="1658174.A0A1J9QLT7"/>
<dbReference type="CDD" id="cd06223">
    <property type="entry name" value="PRTases_typeI"/>
    <property type="match status" value="1"/>
</dbReference>
<organism evidence="2 3">
    <name type="scientific">Blastomyces percursus</name>
    <dbReference type="NCBI Taxonomy" id="1658174"/>
    <lineage>
        <taxon>Eukaryota</taxon>
        <taxon>Fungi</taxon>
        <taxon>Dikarya</taxon>
        <taxon>Ascomycota</taxon>
        <taxon>Pezizomycotina</taxon>
        <taxon>Eurotiomycetes</taxon>
        <taxon>Eurotiomycetidae</taxon>
        <taxon>Onygenales</taxon>
        <taxon>Ajellomycetaceae</taxon>
        <taxon>Blastomyces</taxon>
    </lineage>
</organism>
<evidence type="ECO:0000313" key="2">
    <source>
        <dbReference type="EMBL" id="OJD21179.1"/>
    </source>
</evidence>
<dbReference type="PANTHER" id="PTHR43344:SF20">
    <property type="entry name" value="URACIL PHOSPHORIBOSYLTRANSFERASE"/>
    <property type="match status" value="1"/>
</dbReference>
<dbReference type="SUPFAM" id="SSF53271">
    <property type="entry name" value="PRTase-like"/>
    <property type="match status" value="1"/>
</dbReference>
<dbReference type="GO" id="GO:0005737">
    <property type="term" value="C:cytoplasm"/>
    <property type="evidence" value="ECO:0007669"/>
    <property type="project" value="TreeGrafter"/>
</dbReference>
<dbReference type="SUPFAM" id="SSF56784">
    <property type="entry name" value="HAD-like"/>
    <property type="match status" value="1"/>
</dbReference>
<dbReference type="InterPro" id="IPR023214">
    <property type="entry name" value="HAD_sf"/>
</dbReference>
<protein>
    <recommendedName>
        <fullName evidence="1">Phosphoribosyltransferase domain-containing protein</fullName>
    </recommendedName>
</protein>
<accession>A0A1J9QLT7</accession>
<dbReference type="Gene3D" id="3.40.50.2020">
    <property type="match status" value="1"/>
</dbReference>
<reference evidence="2 3" key="1">
    <citation type="submission" date="2015-08" db="EMBL/GenBank/DDBJ databases">
        <title>Emmonsia species relationships and genome sequence.</title>
        <authorList>
            <person name="Cuomo C.A."/>
            <person name="Schwartz I.S."/>
            <person name="Kenyon C."/>
            <person name="De Hoog G.S."/>
            <person name="Govender N.P."/>
            <person name="Botha A."/>
            <person name="Moreno L."/>
            <person name="De Vries M."/>
            <person name="Munoz J.F."/>
            <person name="Stielow J.B."/>
        </authorList>
    </citation>
    <scope>NUCLEOTIDE SEQUENCE [LARGE SCALE GENOMIC DNA]</scope>
    <source>
        <strain evidence="2 3">EI222</strain>
    </source>
</reference>
<dbReference type="EMBL" id="LGTZ01001520">
    <property type="protein sequence ID" value="OJD21179.1"/>
    <property type="molecule type" value="Genomic_DNA"/>
</dbReference>
<keyword evidence="3" id="KW-1185">Reference proteome</keyword>
<dbReference type="GO" id="GO:0000287">
    <property type="term" value="F:magnesium ion binding"/>
    <property type="evidence" value="ECO:0007669"/>
    <property type="project" value="TreeGrafter"/>
</dbReference>
<dbReference type="InterPro" id="IPR029057">
    <property type="entry name" value="PRTase-like"/>
</dbReference>
<comment type="caution">
    <text evidence="2">The sequence shown here is derived from an EMBL/GenBank/DDBJ whole genome shotgun (WGS) entry which is preliminary data.</text>
</comment>
<proteinExistence type="predicted"/>
<dbReference type="InterPro" id="IPR036412">
    <property type="entry name" value="HAD-like_sf"/>
</dbReference>
<dbReference type="VEuPathDB" id="FungiDB:ACJ73_07481"/>
<name>A0A1J9QLT7_9EURO</name>
<dbReference type="Gene3D" id="3.40.50.1000">
    <property type="entry name" value="HAD superfamily/HAD-like"/>
    <property type="match status" value="1"/>
</dbReference>
<dbReference type="InterPro" id="IPR000836">
    <property type="entry name" value="PRTase_dom"/>
</dbReference>
<dbReference type="Proteomes" id="UP000242791">
    <property type="component" value="Unassembled WGS sequence"/>
</dbReference>
<dbReference type="Pfam" id="PF12710">
    <property type="entry name" value="HAD"/>
    <property type="match status" value="1"/>
</dbReference>
<dbReference type="GO" id="GO:0036424">
    <property type="term" value="F:L-phosphoserine phosphatase activity"/>
    <property type="evidence" value="ECO:0007669"/>
    <property type="project" value="TreeGrafter"/>
</dbReference>
<dbReference type="PANTHER" id="PTHR43344">
    <property type="entry name" value="PHOSPHOSERINE PHOSPHATASE"/>
    <property type="match status" value="1"/>
</dbReference>
<dbReference type="AlphaFoldDB" id="A0A1J9QLT7"/>
<feature type="domain" description="Phosphoribosyltransferase" evidence="1">
    <location>
        <begin position="231"/>
        <end position="380"/>
    </location>
</feature>
<dbReference type="InterPro" id="IPR050582">
    <property type="entry name" value="HAD-like_SerB"/>
</dbReference>
<dbReference type="GO" id="GO:0006564">
    <property type="term" value="P:L-serine biosynthetic process"/>
    <property type="evidence" value="ECO:0007669"/>
    <property type="project" value="TreeGrafter"/>
</dbReference>
<gene>
    <name evidence="2" type="ORF">ACJ73_07481</name>
</gene>
<dbReference type="Pfam" id="PF14681">
    <property type="entry name" value="UPRTase"/>
    <property type="match status" value="1"/>
</dbReference>
<evidence type="ECO:0000259" key="1">
    <source>
        <dbReference type="Pfam" id="PF14681"/>
    </source>
</evidence>
<dbReference type="OrthoDB" id="5416609at2759"/>
<evidence type="ECO:0000313" key="3">
    <source>
        <dbReference type="Proteomes" id="UP000242791"/>
    </source>
</evidence>